<evidence type="ECO:0000313" key="4">
    <source>
        <dbReference type="EMBL" id="PWZ00415.1"/>
    </source>
</evidence>
<organism evidence="4 5">
    <name type="scientific">Testicularia cyperi</name>
    <dbReference type="NCBI Taxonomy" id="1882483"/>
    <lineage>
        <taxon>Eukaryota</taxon>
        <taxon>Fungi</taxon>
        <taxon>Dikarya</taxon>
        <taxon>Basidiomycota</taxon>
        <taxon>Ustilaginomycotina</taxon>
        <taxon>Ustilaginomycetes</taxon>
        <taxon>Ustilaginales</taxon>
        <taxon>Anthracoideaceae</taxon>
        <taxon>Testicularia</taxon>
    </lineage>
</organism>
<dbReference type="CDD" id="cd05227">
    <property type="entry name" value="AR_SDR_e"/>
    <property type="match status" value="1"/>
</dbReference>
<dbReference type="Gene3D" id="3.40.50.720">
    <property type="entry name" value="NAD(P)-binding Rossmann-like Domain"/>
    <property type="match status" value="1"/>
</dbReference>
<keyword evidence="1" id="KW-0560">Oxidoreductase</keyword>
<dbReference type="SUPFAM" id="SSF51735">
    <property type="entry name" value="NAD(P)-binding Rossmann-fold domains"/>
    <property type="match status" value="1"/>
</dbReference>
<proteinExistence type="inferred from homology"/>
<feature type="domain" description="NAD-dependent epimerase/dehydratase" evidence="3">
    <location>
        <begin position="10"/>
        <end position="263"/>
    </location>
</feature>
<gene>
    <name evidence="4" type="ORF">BCV70DRAFT_95088</name>
</gene>
<dbReference type="OrthoDB" id="2735536at2759"/>
<dbReference type="InParanoid" id="A0A317XQ40"/>
<dbReference type="FunFam" id="3.40.50.720:FF:000191">
    <property type="entry name" value="Methylglyoxal reductase (NADPH-dependent)"/>
    <property type="match status" value="1"/>
</dbReference>
<dbReference type="PANTHER" id="PTHR10366">
    <property type="entry name" value="NAD DEPENDENT EPIMERASE/DEHYDRATASE"/>
    <property type="match status" value="1"/>
</dbReference>
<dbReference type="InterPro" id="IPR050425">
    <property type="entry name" value="NAD(P)_dehydrat-like"/>
</dbReference>
<evidence type="ECO:0000259" key="3">
    <source>
        <dbReference type="Pfam" id="PF01370"/>
    </source>
</evidence>
<dbReference type="Pfam" id="PF01370">
    <property type="entry name" value="Epimerase"/>
    <property type="match status" value="1"/>
</dbReference>
<comment type="similarity">
    <text evidence="2">Belongs to the NAD(P)-dependent epimerase/dehydratase family. Dihydroflavonol-4-reductase subfamily.</text>
</comment>
<dbReference type="STRING" id="1882483.A0A317XQ40"/>
<evidence type="ECO:0000313" key="5">
    <source>
        <dbReference type="Proteomes" id="UP000246740"/>
    </source>
</evidence>
<dbReference type="EMBL" id="KZ819192">
    <property type="protein sequence ID" value="PWZ00415.1"/>
    <property type="molecule type" value="Genomic_DNA"/>
</dbReference>
<protein>
    <submittedName>
        <fullName evidence="4">NAD(P)-binding protein</fullName>
    </submittedName>
</protein>
<dbReference type="AlphaFoldDB" id="A0A317XQ40"/>
<dbReference type="GO" id="GO:0016616">
    <property type="term" value="F:oxidoreductase activity, acting on the CH-OH group of donors, NAD or NADP as acceptor"/>
    <property type="evidence" value="ECO:0007669"/>
    <property type="project" value="TreeGrafter"/>
</dbReference>
<name>A0A317XQ40_9BASI</name>
<reference evidence="4 5" key="1">
    <citation type="journal article" date="2018" name="Mol. Biol. Evol.">
        <title>Broad Genomic Sampling Reveals a Smut Pathogenic Ancestry of the Fungal Clade Ustilaginomycotina.</title>
        <authorList>
            <person name="Kijpornyongpan T."/>
            <person name="Mondo S.J."/>
            <person name="Barry K."/>
            <person name="Sandor L."/>
            <person name="Lee J."/>
            <person name="Lipzen A."/>
            <person name="Pangilinan J."/>
            <person name="LaButti K."/>
            <person name="Hainaut M."/>
            <person name="Henrissat B."/>
            <person name="Grigoriev I.V."/>
            <person name="Spatafora J.W."/>
            <person name="Aime M.C."/>
        </authorList>
    </citation>
    <scope>NUCLEOTIDE SEQUENCE [LARGE SCALE GENOMIC DNA]</scope>
    <source>
        <strain evidence="4 5">MCA 3645</strain>
    </source>
</reference>
<dbReference type="PANTHER" id="PTHR10366:SF564">
    <property type="entry name" value="STEROL-4-ALPHA-CARBOXYLATE 3-DEHYDROGENASE, DECARBOXYLATING"/>
    <property type="match status" value="1"/>
</dbReference>
<evidence type="ECO:0000256" key="2">
    <source>
        <dbReference type="ARBA" id="ARBA00023445"/>
    </source>
</evidence>
<dbReference type="InterPro" id="IPR001509">
    <property type="entry name" value="Epimerase_deHydtase"/>
</dbReference>
<sequence>MPAIGPNSHVLVTGGSGFIAVWCCYQLLERGHSVRATVRSTDKGEHLEQLFKQFGDKFSFVIAEDLEKEGAFDDAVKGVDAVLHTASPFHFNIEGDPRGTLINPALNGTKNVLKSIHQHGDKVQRVVVTSSFASVLDASKEVPYTFTEKDWNESSVANVEKLGNKQEGIDAYRASKTMAERAAWEFVENNKPKWDLTTINPPFVLGPIAHQVNSPEKLNTSAAAVWGLFHGAKKDDDLLKPAGNCVDVRDVAYGHVEALVREEAGGQRFATSLGRYTWQQVADVVHNDSQIPADWKKAVPVGKPGEGDKVVQHTFDGSKATRVLGLNYIPLQKIIEDMTKSFADYEKRGWKGVAGQDILALGKKV</sequence>
<evidence type="ECO:0000256" key="1">
    <source>
        <dbReference type="ARBA" id="ARBA00023002"/>
    </source>
</evidence>
<keyword evidence="5" id="KW-1185">Reference proteome</keyword>
<dbReference type="Proteomes" id="UP000246740">
    <property type="component" value="Unassembled WGS sequence"/>
</dbReference>
<accession>A0A317XQ40</accession>
<dbReference type="InterPro" id="IPR036291">
    <property type="entry name" value="NAD(P)-bd_dom_sf"/>
</dbReference>